<evidence type="ECO:0000256" key="5">
    <source>
        <dbReference type="ARBA" id="ARBA00022840"/>
    </source>
</evidence>
<dbReference type="GO" id="GO:0005524">
    <property type="term" value="F:ATP binding"/>
    <property type="evidence" value="ECO:0007669"/>
    <property type="project" value="UniProtKB-KW"/>
</dbReference>
<dbReference type="GO" id="GO:0005886">
    <property type="term" value="C:plasma membrane"/>
    <property type="evidence" value="ECO:0007669"/>
    <property type="project" value="UniProtKB-SubCell"/>
</dbReference>
<dbReference type="InterPro" id="IPR027417">
    <property type="entry name" value="P-loop_NTPase"/>
</dbReference>
<name>A0A6B8VPD9_9CORY</name>
<evidence type="ECO:0000259" key="7">
    <source>
        <dbReference type="PROSITE" id="PS50893"/>
    </source>
</evidence>
<keyword evidence="4" id="KW-0547">Nucleotide-binding</keyword>
<sequence>MNVITINNLTIQFGNFKALDGLDMSVEEGSIHGFLGPNGSGKSTTIRTLLGLLHPKSGEVRVLGEDPKTNPAVLKRVAYVPGDVTLWPNLTGFETFRALESLRGRPTDRQREKELIEAFELDPTKKAKSYSTGNRRKVLLVAALSANAELLIMDEPTAGLDPLMERVFQAQLKKDNERGASVLLSSHILSEVEALCDSVTVIKDGRVAQRGKIDTLRELAGHRVSANVDGKHILETVPETNVNAILERLLAQGATNISVTTASLEETFLKAYANDGSDQ</sequence>
<organism evidence="8 9">
    <name type="scientific">Corynebacterium kalinowskii</name>
    <dbReference type="NCBI Taxonomy" id="2675216"/>
    <lineage>
        <taxon>Bacteria</taxon>
        <taxon>Bacillati</taxon>
        <taxon>Actinomycetota</taxon>
        <taxon>Actinomycetes</taxon>
        <taxon>Mycobacteriales</taxon>
        <taxon>Corynebacteriaceae</taxon>
        <taxon>Corynebacterium</taxon>
    </lineage>
</organism>
<dbReference type="EC" id="3.6.3.-" evidence="8"/>
<keyword evidence="8" id="KW-0378">Hydrolase</keyword>
<dbReference type="Pfam" id="PF00005">
    <property type="entry name" value="ABC_tran"/>
    <property type="match status" value="1"/>
</dbReference>
<dbReference type="RefSeq" id="WP_231580477.1">
    <property type="nucleotide sequence ID" value="NZ_CP046452.1"/>
</dbReference>
<dbReference type="InterPro" id="IPR003593">
    <property type="entry name" value="AAA+_ATPase"/>
</dbReference>
<feature type="domain" description="ABC transporter" evidence="7">
    <location>
        <begin position="4"/>
        <end position="229"/>
    </location>
</feature>
<comment type="subcellular location">
    <subcellularLocation>
        <location evidence="1">Cell membrane</location>
        <topology evidence="1">Peripheral membrane protein</topology>
    </subcellularLocation>
</comment>
<dbReference type="GO" id="GO:0046677">
    <property type="term" value="P:response to antibiotic"/>
    <property type="evidence" value="ECO:0007669"/>
    <property type="project" value="UniProtKB-KW"/>
</dbReference>
<evidence type="ECO:0000256" key="1">
    <source>
        <dbReference type="ARBA" id="ARBA00004202"/>
    </source>
</evidence>
<dbReference type="KEGG" id="ckw:CKALI_12180"/>
<reference evidence="9" key="1">
    <citation type="submission" date="2019-11" db="EMBL/GenBank/DDBJ databases">
        <title>Complete genome sequence of Corynebacterium kalinowskii 1959, a novel Corynebacterium species isolated from soil of a small paddock in Vilsendorf, Germany.</title>
        <authorList>
            <person name="Schaffert L."/>
            <person name="Ruwe M."/>
            <person name="Milse J."/>
            <person name="Hanuschka K."/>
            <person name="Ortseifen V."/>
            <person name="Droste J."/>
            <person name="Brandt D."/>
            <person name="Schlueter L."/>
            <person name="Kutter Y."/>
            <person name="Vinke S."/>
            <person name="Viehoefer P."/>
            <person name="Jacob L."/>
            <person name="Luebke N.-C."/>
            <person name="Schulte-Berndt E."/>
            <person name="Hain C."/>
            <person name="Linder M."/>
            <person name="Schmidt P."/>
            <person name="Wollenschlaeger L."/>
            <person name="Luttermann T."/>
            <person name="Thieme E."/>
            <person name="Hassa J."/>
            <person name="Haak M."/>
            <person name="Wittchen M."/>
            <person name="Mentz A."/>
            <person name="Persicke M."/>
            <person name="Busche T."/>
            <person name="Ruckert C."/>
        </authorList>
    </citation>
    <scope>NUCLEOTIDE SEQUENCE [LARGE SCALE GENOMIC DNA]</scope>
    <source>
        <strain evidence="9">1959</strain>
    </source>
</reference>
<dbReference type="InterPro" id="IPR003439">
    <property type="entry name" value="ABC_transporter-like_ATP-bd"/>
</dbReference>
<proteinExistence type="inferred from homology"/>
<dbReference type="Proteomes" id="UP000427071">
    <property type="component" value="Chromosome"/>
</dbReference>
<dbReference type="Gene3D" id="3.40.50.300">
    <property type="entry name" value="P-loop containing nucleotide triphosphate hydrolases"/>
    <property type="match status" value="1"/>
</dbReference>
<dbReference type="AlphaFoldDB" id="A0A6B8VPD9"/>
<dbReference type="SUPFAM" id="SSF52540">
    <property type="entry name" value="P-loop containing nucleoside triphosphate hydrolases"/>
    <property type="match status" value="1"/>
</dbReference>
<keyword evidence="5 8" id="KW-0067">ATP-binding</keyword>
<evidence type="ECO:0000256" key="3">
    <source>
        <dbReference type="ARBA" id="ARBA00022448"/>
    </source>
</evidence>
<accession>A0A6B8VPD9</accession>
<keyword evidence="9" id="KW-1185">Reference proteome</keyword>
<evidence type="ECO:0000313" key="8">
    <source>
        <dbReference type="EMBL" id="QGU03274.1"/>
    </source>
</evidence>
<keyword evidence="6" id="KW-0046">Antibiotic resistance</keyword>
<keyword evidence="3" id="KW-0813">Transport</keyword>
<dbReference type="InterPro" id="IPR050763">
    <property type="entry name" value="ABC_transporter_ATP-binding"/>
</dbReference>
<dbReference type="PANTHER" id="PTHR42711:SF5">
    <property type="entry name" value="ABC TRANSPORTER ATP-BINDING PROTEIN NATA"/>
    <property type="match status" value="1"/>
</dbReference>
<gene>
    <name evidence="8" type="primary">drrA4</name>
    <name evidence="8" type="ORF">CKALI_12180</name>
</gene>
<comment type="similarity">
    <text evidence="2">Belongs to the ABC transporter superfamily.</text>
</comment>
<dbReference type="EMBL" id="CP046452">
    <property type="protein sequence ID" value="QGU03274.1"/>
    <property type="molecule type" value="Genomic_DNA"/>
</dbReference>
<protein>
    <submittedName>
        <fullName evidence="8">Daunorubicin/doxorubicin resistance ATP-binding protein DrrA</fullName>
        <ecNumber evidence="8">3.6.3.-</ecNumber>
    </submittedName>
</protein>
<dbReference type="PROSITE" id="PS50893">
    <property type="entry name" value="ABC_TRANSPORTER_2"/>
    <property type="match status" value="1"/>
</dbReference>
<dbReference type="CDD" id="cd03230">
    <property type="entry name" value="ABC_DR_subfamily_A"/>
    <property type="match status" value="1"/>
</dbReference>
<dbReference type="GO" id="GO:0016887">
    <property type="term" value="F:ATP hydrolysis activity"/>
    <property type="evidence" value="ECO:0007669"/>
    <property type="project" value="InterPro"/>
</dbReference>
<evidence type="ECO:0000256" key="4">
    <source>
        <dbReference type="ARBA" id="ARBA00022741"/>
    </source>
</evidence>
<dbReference type="PANTHER" id="PTHR42711">
    <property type="entry name" value="ABC TRANSPORTER ATP-BINDING PROTEIN"/>
    <property type="match status" value="1"/>
</dbReference>
<dbReference type="SMART" id="SM00382">
    <property type="entry name" value="AAA"/>
    <property type="match status" value="1"/>
</dbReference>
<evidence type="ECO:0000313" key="9">
    <source>
        <dbReference type="Proteomes" id="UP000427071"/>
    </source>
</evidence>
<evidence type="ECO:0000256" key="6">
    <source>
        <dbReference type="ARBA" id="ARBA00023251"/>
    </source>
</evidence>
<evidence type="ECO:0000256" key="2">
    <source>
        <dbReference type="ARBA" id="ARBA00005417"/>
    </source>
</evidence>